<organism evidence="3 4">
    <name type="scientific">Ereboglobus luteus</name>
    <dbReference type="NCBI Taxonomy" id="1796921"/>
    <lineage>
        <taxon>Bacteria</taxon>
        <taxon>Pseudomonadati</taxon>
        <taxon>Verrucomicrobiota</taxon>
        <taxon>Opitutia</taxon>
        <taxon>Opitutales</taxon>
        <taxon>Opitutaceae</taxon>
        <taxon>Ereboglobus</taxon>
    </lineage>
</organism>
<feature type="domain" description="Glycosyl transferase family 1" evidence="1">
    <location>
        <begin position="213"/>
        <end position="349"/>
    </location>
</feature>
<gene>
    <name evidence="3" type="ORF">CKA38_00160</name>
</gene>
<dbReference type="SUPFAM" id="SSF53756">
    <property type="entry name" value="UDP-Glycosyltransferase/glycogen phosphorylase"/>
    <property type="match status" value="1"/>
</dbReference>
<evidence type="ECO:0000259" key="1">
    <source>
        <dbReference type="Pfam" id="PF00534"/>
    </source>
</evidence>
<reference evidence="3 4" key="1">
    <citation type="journal article" date="2018" name="Syst. Appl. Microbiol.">
        <title>Ereboglobus luteus gen. nov. sp. nov. from cockroach guts, and new insights into the oxygen relationship of the genera Opitutus and Didymococcus (Verrucomicrobia: Opitutaceae).</title>
        <authorList>
            <person name="Tegtmeier D."/>
            <person name="Belitz A."/>
            <person name="Radek R."/>
            <person name="Heimerl T."/>
            <person name="Brune A."/>
        </authorList>
    </citation>
    <scope>NUCLEOTIDE SEQUENCE [LARGE SCALE GENOMIC DNA]</scope>
    <source>
        <strain evidence="3 4">Ho45</strain>
    </source>
</reference>
<dbReference type="InterPro" id="IPR028098">
    <property type="entry name" value="Glyco_trans_4-like_N"/>
</dbReference>
<dbReference type="Pfam" id="PF00534">
    <property type="entry name" value="Glycos_transf_1"/>
    <property type="match status" value="1"/>
</dbReference>
<dbReference type="Proteomes" id="UP000244896">
    <property type="component" value="Chromosome"/>
</dbReference>
<accession>A0A2U8DZ73</accession>
<dbReference type="Gene3D" id="3.40.50.2000">
    <property type="entry name" value="Glycogen Phosphorylase B"/>
    <property type="match status" value="2"/>
</dbReference>
<sequence length="381" mass="41143">MAATANTMKKIVILQDYLRNGGTERQSVHLAGRFAAHGLDTTLLTFRPGGVLAPPSAQSQISTGQQQHSANYKFQSLQSFDTHLDFFAPRLIPALRRLAPDIVLCMGRMANCKAGRIARALPAVAVISTMRTGKKLPRAYIRSLHTTSHVIANSHAIAKTLVENYDVPDEKISVIHNAIVHDAGGAPQPEESTDAAPPAALQSFSPSALPHRLLCVAMLRPEKNHHELIKIFSQLPPAPPTELHIIGAGSELLPCCSAVKRMGMVGRVHFHGYLSDPSPYYKQARIAVLTSHSESLPNFLVEAHMHGIPSVAYAVGGVAECGGIAITPGNQSAFIAALTRLLNDPEHHAAESARVAAHAQEHFAPQTQLRRYLEIFAKVTT</sequence>
<evidence type="ECO:0000259" key="2">
    <source>
        <dbReference type="Pfam" id="PF13439"/>
    </source>
</evidence>
<dbReference type="KEGG" id="elut:CKA38_00160"/>
<protein>
    <recommendedName>
        <fullName evidence="5">Glycosyltransferase subfamily 4-like N-terminal domain-containing protein</fullName>
    </recommendedName>
</protein>
<dbReference type="InterPro" id="IPR001296">
    <property type="entry name" value="Glyco_trans_1"/>
</dbReference>
<dbReference type="EMBL" id="CP023004">
    <property type="protein sequence ID" value="AWI07881.1"/>
    <property type="molecule type" value="Genomic_DNA"/>
</dbReference>
<dbReference type="GO" id="GO:0016757">
    <property type="term" value="F:glycosyltransferase activity"/>
    <property type="evidence" value="ECO:0007669"/>
    <property type="project" value="InterPro"/>
</dbReference>
<dbReference type="AlphaFoldDB" id="A0A2U8DZ73"/>
<evidence type="ECO:0008006" key="5">
    <source>
        <dbReference type="Google" id="ProtNLM"/>
    </source>
</evidence>
<feature type="domain" description="Glycosyltransferase subfamily 4-like N-terminal" evidence="2">
    <location>
        <begin position="21"/>
        <end position="180"/>
    </location>
</feature>
<dbReference type="PANTHER" id="PTHR12526:SF630">
    <property type="entry name" value="GLYCOSYLTRANSFERASE"/>
    <property type="match status" value="1"/>
</dbReference>
<dbReference type="PANTHER" id="PTHR12526">
    <property type="entry name" value="GLYCOSYLTRANSFERASE"/>
    <property type="match status" value="1"/>
</dbReference>
<proteinExistence type="predicted"/>
<dbReference type="Pfam" id="PF13439">
    <property type="entry name" value="Glyco_transf_4"/>
    <property type="match status" value="1"/>
</dbReference>
<dbReference type="CDD" id="cd03811">
    <property type="entry name" value="GT4_GT28_WabH-like"/>
    <property type="match status" value="1"/>
</dbReference>
<evidence type="ECO:0000313" key="3">
    <source>
        <dbReference type="EMBL" id="AWI07881.1"/>
    </source>
</evidence>
<evidence type="ECO:0000313" key="4">
    <source>
        <dbReference type="Proteomes" id="UP000244896"/>
    </source>
</evidence>
<keyword evidence="4" id="KW-1185">Reference proteome</keyword>
<name>A0A2U8DZ73_9BACT</name>